<dbReference type="AlphaFoldDB" id="A7RWK7"/>
<dbReference type="EMBL" id="DS469547">
    <property type="protein sequence ID" value="EDO44182.1"/>
    <property type="molecule type" value="Genomic_DNA"/>
</dbReference>
<dbReference type="GO" id="GO:0004930">
    <property type="term" value="F:G protein-coupled receptor activity"/>
    <property type="evidence" value="ECO:0007669"/>
    <property type="project" value="UniProtKB-KW"/>
</dbReference>
<keyword evidence="5" id="KW-0297">G-protein coupled receptor</keyword>
<keyword evidence="4 9" id="KW-1133">Transmembrane helix</keyword>
<evidence type="ECO:0000256" key="8">
    <source>
        <dbReference type="ARBA" id="ARBA00023224"/>
    </source>
</evidence>
<dbReference type="PANTHER" id="PTHR24228">
    <property type="entry name" value="B2 BRADYKININ RECEPTOR/ANGIOTENSIN II RECEPTOR"/>
    <property type="match status" value="1"/>
</dbReference>
<dbReference type="PhylomeDB" id="A7RWK7"/>
<evidence type="ECO:0000256" key="4">
    <source>
        <dbReference type="ARBA" id="ARBA00022989"/>
    </source>
</evidence>
<keyword evidence="2" id="KW-1003">Cell membrane</keyword>
<feature type="transmembrane region" description="Helical" evidence="9">
    <location>
        <begin position="166"/>
        <end position="185"/>
    </location>
</feature>
<keyword evidence="8" id="KW-0807">Transducer</keyword>
<reference evidence="11 12" key="1">
    <citation type="journal article" date="2007" name="Science">
        <title>Sea anemone genome reveals ancestral eumetazoan gene repertoire and genomic organization.</title>
        <authorList>
            <person name="Putnam N.H."/>
            <person name="Srivastava M."/>
            <person name="Hellsten U."/>
            <person name="Dirks B."/>
            <person name="Chapman J."/>
            <person name="Salamov A."/>
            <person name="Terry A."/>
            <person name="Shapiro H."/>
            <person name="Lindquist E."/>
            <person name="Kapitonov V.V."/>
            <person name="Jurka J."/>
            <person name="Genikhovich G."/>
            <person name="Grigoriev I.V."/>
            <person name="Lucas S.M."/>
            <person name="Steele R.E."/>
            <person name="Finnerty J.R."/>
            <person name="Technau U."/>
            <person name="Martindale M.Q."/>
            <person name="Rokhsar D.S."/>
        </authorList>
    </citation>
    <scope>NUCLEOTIDE SEQUENCE [LARGE SCALE GENOMIC DNA]</scope>
    <source>
        <strain evidence="12">CH2 X CH6</strain>
    </source>
</reference>
<evidence type="ECO:0000256" key="7">
    <source>
        <dbReference type="ARBA" id="ARBA00023170"/>
    </source>
</evidence>
<dbReference type="Proteomes" id="UP000001593">
    <property type="component" value="Unassembled WGS sequence"/>
</dbReference>
<name>A7RWK7_NEMVE</name>
<dbReference type="InterPro" id="IPR000276">
    <property type="entry name" value="GPCR_Rhodpsn"/>
</dbReference>
<dbReference type="FunCoup" id="A7RWK7">
    <property type="interactions" value="112"/>
</dbReference>
<evidence type="ECO:0000256" key="2">
    <source>
        <dbReference type="ARBA" id="ARBA00022475"/>
    </source>
</evidence>
<dbReference type="HOGENOM" id="CLU_042204_0_0_1"/>
<sequence length="304" mass="34685">MDNTTTPSQNHTRVYMFTPVPAPTKAALVTAFVFFGVVGILGNTIVLVFEWKKRKGADTPAKRKVLERTLTLYFMKSLALTDLFCLVIGVPLIQILLFADIFRKDWHCLVHNFPFFCFPCITIMNLVVISVESLSRFLQKRKREIRNSANIHCNASQAWRLKDLQIFVKVIFAFCIPYSAFFLYNLGKRFANLELSYELDYTVRMLAGVLAISNSALNPIIYFSSSRLFRSQLKNMIFPGRVTPSDVTQTSRTSQVRYIAGDQGVSNRHEGSFSNRQQAGFVNIDFDINNCKVLEGDTRKDRDS</sequence>
<protein>
    <recommendedName>
        <fullName evidence="10">G-protein coupled receptors family 1 profile domain-containing protein</fullName>
    </recommendedName>
</protein>
<evidence type="ECO:0000313" key="12">
    <source>
        <dbReference type="Proteomes" id="UP000001593"/>
    </source>
</evidence>
<dbReference type="GO" id="GO:0007186">
    <property type="term" value="P:G protein-coupled receptor signaling pathway"/>
    <property type="evidence" value="ECO:0000318"/>
    <property type="project" value="GO_Central"/>
</dbReference>
<evidence type="ECO:0000259" key="10">
    <source>
        <dbReference type="PROSITE" id="PS50262"/>
    </source>
</evidence>
<evidence type="ECO:0000256" key="6">
    <source>
        <dbReference type="ARBA" id="ARBA00023136"/>
    </source>
</evidence>
<feature type="transmembrane region" description="Helical" evidence="9">
    <location>
        <begin position="205"/>
        <end position="224"/>
    </location>
</feature>
<evidence type="ECO:0000313" key="11">
    <source>
        <dbReference type="EMBL" id="EDO44182.1"/>
    </source>
</evidence>
<accession>A7RWK7</accession>
<keyword evidence="3 9" id="KW-0812">Transmembrane</keyword>
<dbReference type="CDD" id="cd00637">
    <property type="entry name" value="7tm_classA_rhodopsin-like"/>
    <property type="match status" value="1"/>
</dbReference>
<organism evidence="11 12">
    <name type="scientific">Nematostella vectensis</name>
    <name type="common">Starlet sea anemone</name>
    <dbReference type="NCBI Taxonomy" id="45351"/>
    <lineage>
        <taxon>Eukaryota</taxon>
        <taxon>Metazoa</taxon>
        <taxon>Cnidaria</taxon>
        <taxon>Anthozoa</taxon>
        <taxon>Hexacorallia</taxon>
        <taxon>Actiniaria</taxon>
        <taxon>Edwardsiidae</taxon>
        <taxon>Nematostella</taxon>
    </lineage>
</organism>
<dbReference type="GO" id="GO:0005886">
    <property type="term" value="C:plasma membrane"/>
    <property type="evidence" value="ECO:0007669"/>
    <property type="project" value="UniProtKB-SubCell"/>
</dbReference>
<keyword evidence="7" id="KW-0675">Receptor</keyword>
<keyword evidence="12" id="KW-1185">Reference proteome</keyword>
<feature type="transmembrane region" description="Helical" evidence="9">
    <location>
        <begin position="70"/>
        <end position="93"/>
    </location>
</feature>
<comment type="subcellular location">
    <subcellularLocation>
        <location evidence="1">Cell membrane</location>
        <topology evidence="1">Multi-pass membrane protein</topology>
    </subcellularLocation>
</comment>
<dbReference type="PRINTS" id="PR00237">
    <property type="entry name" value="GPCRRHODOPSN"/>
</dbReference>
<evidence type="ECO:0000256" key="3">
    <source>
        <dbReference type="ARBA" id="ARBA00022692"/>
    </source>
</evidence>
<dbReference type="InterPro" id="IPR017452">
    <property type="entry name" value="GPCR_Rhodpsn_7TM"/>
</dbReference>
<dbReference type="InParanoid" id="A7RWK7"/>
<dbReference type="PROSITE" id="PS50262">
    <property type="entry name" value="G_PROTEIN_RECEP_F1_2"/>
    <property type="match status" value="1"/>
</dbReference>
<keyword evidence="6 9" id="KW-0472">Membrane</keyword>
<dbReference type="PANTHER" id="PTHR24228:SF59">
    <property type="entry name" value="NEUROPEPTIDE RECEPTOR 15"/>
    <property type="match status" value="1"/>
</dbReference>
<dbReference type="SUPFAM" id="SSF81321">
    <property type="entry name" value="Family A G protein-coupled receptor-like"/>
    <property type="match status" value="1"/>
</dbReference>
<feature type="transmembrane region" description="Helical" evidence="9">
    <location>
        <begin position="26"/>
        <end position="49"/>
    </location>
</feature>
<feature type="domain" description="G-protein coupled receptors family 1 profile" evidence="10">
    <location>
        <begin position="85"/>
        <end position="222"/>
    </location>
</feature>
<proteinExistence type="predicted"/>
<feature type="transmembrane region" description="Helical" evidence="9">
    <location>
        <begin position="113"/>
        <end position="134"/>
    </location>
</feature>
<evidence type="ECO:0000256" key="5">
    <source>
        <dbReference type="ARBA" id="ARBA00023040"/>
    </source>
</evidence>
<dbReference type="Gene3D" id="1.20.1070.10">
    <property type="entry name" value="Rhodopsin 7-helix transmembrane proteins"/>
    <property type="match status" value="2"/>
</dbReference>
<evidence type="ECO:0000256" key="1">
    <source>
        <dbReference type="ARBA" id="ARBA00004651"/>
    </source>
</evidence>
<gene>
    <name evidence="11" type="ORF">NEMVEDRAFT_v1g203225</name>
</gene>
<evidence type="ECO:0000256" key="9">
    <source>
        <dbReference type="SAM" id="Phobius"/>
    </source>
</evidence>